<dbReference type="Pfam" id="PF00941">
    <property type="entry name" value="FAD_binding_5"/>
    <property type="match status" value="1"/>
</dbReference>
<dbReference type="SUPFAM" id="SSF56176">
    <property type="entry name" value="FAD-binding/transporter-associated domain-like"/>
    <property type="match status" value="1"/>
</dbReference>
<dbReference type="EMBL" id="JBHSOW010000016">
    <property type="protein sequence ID" value="MFC5648499.1"/>
    <property type="molecule type" value="Genomic_DNA"/>
</dbReference>
<evidence type="ECO:0000313" key="5">
    <source>
        <dbReference type="EMBL" id="MFC5648499.1"/>
    </source>
</evidence>
<sequence>MSAVNDERLQSPFIWQPRSAEQAWQFKQSLGEESVYAAGATFLRTQWESGLAAMPKHLIDLGSVSGMRGVTASTKEVAIGAFTSMSVIRQDPLLLERFPLLIDAVRVIAAPGVRNQATLGGNIAAGVGDSIPALLAYDAKLVWFDGRNEITEPLADWLNNLLHLRAEPGRLLLQIRLPSEQEHPVPSVKGFSAYHKIGRRESFTPSLVTVAVNVWIDSNQRIAGSRLAAGGGQTIPHRLHASESLLHGKTIDAELLELLYEQLLLEYEPRGDLFASTEYRKRTAASLISTELWSLKL</sequence>
<evidence type="ECO:0000259" key="4">
    <source>
        <dbReference type="PROSITE" id="PS51387"/>
    </source>
</evidence>
<keyword evidence="6" id="KW-1185">Reference proteome</keyword>
<dbReference type="PANTHER" id="PTHR42659:SF2">
    <property type="entry name" value="XANTHINE DEHYDROGENASE SUBUNIT C-RELATED"/>
    <property type="match status" value="1"/>
</dbReference>
<dbReference type="InterPro" id="IPR036318">
    <property type="entry name" value="FAD-bd_PCMH-like_sf"/>
</dbReference>
<gene>
    <name evidence="5" type="ORF">ACFPYJ_05035</name>
</gene>
<dbReference type="SMART" id="SM01092">
    <property type="entry name" value="CO_deh_flav_C"/>
    <property type="match status" value="1"/>
</dbReference>
<evidence type="ECO:0000256" key="2">
    <source>
        <dbReference type="ARBA" id="ARBA00022827"/>
    </source>
</evidence>
<keyword evidence="2" id="KW-0274">FAD</keyword>
<proteinExistence type="predicted"/>
<accession>A0ABW0VUX6</accession>
<dbReference type="Gene3D" id="3.30.465.10">
    <property type="match status" value="1"/>
</dbReference>
<dbReference type="InterPro" id="IPR016169">
    <property type="entry name" value="FAD-bd_PCMH_sub2"/>
</dbReference>
<reference evidence="6" key="1">
    <citation type="journal article" date="2019" name="Int. J. Syst. Evol. Microbiol.">
        <title>The Global Catalogue of Microorganisms (GCM) 10K type strain sequencing project: providing services to taxonomists for standard genome sequencing and annotation.</title>
        <authorList>
            <consortium name="The Broad Institute Genomics Platform"/>
            <consortium name="The Broad Institute Genome Sequencing Center for Infectious Disease"/>
            <person name="Wu L."/>
            <person name="Ma J."/>
        </authorList>
    </citation>
    <scope>NUCLEOTIDE SEQUENCE [LARGE SCALE GENOMIC DNA]</scope>
    <source>
        <strain evidence="6">CGMCC 1.3240</strain>
    </source>
</reference>
<name>A0ABW0VUX6_9BACL</name>
<dbReference type="PANTHER" id="PTHR42659">
    <property type="entry name" value="XANTHINE DEHYDROGENASE SUBUNIT C-RELATED"/>
    <property type="match status" value="1"/>
</dbReference>
<evidence type="ECO:0000313" key="6">
    <source>
        <dbReference type="Proteomes" id="UP001596047"/>
    </source>
</evidence>
<keyword evidence="1" id="KW-0285">Flavoprotein</keyword>
<evidence type="ECO:0000256" key="1">
    <source>
        <dbReference type="ARBA" id="ARBA00022630"/>
    </source>
</evidence>
<dbReference type="SUPFAM" id="SSF55447">
    <property type="entry name" value="CO dehydrogenase flavoprotein C-terminal domain-like"/>
    <property type="match status" value="1"/>
</dbReference>
<dbReference type="Gene3D" id="3.30.390.50">
    <property type="entry name" value="CO dehydrogenase flavoprotein, C-terminal domain"/>
    <property type="match status" value="1"/>
</dbReference>
<evidence type="ECO:0000256" key="3">
    <source>
        <dbReference type="ARBA" id="ARBA00023002"/>
    </source>
</evidence>
<protein>
    <submittedName>
        <fullName evidence="5">FAD binding domain-containing protein</fullName>
    </submittedName>
</protein>
<dbReference type="InterPro" id="IPR002346">
    <property type="entry name" value="Mopterin_DH_FAD-bd"/>
</dbReference>
<comment type="caution">
    <text evidence="5">The sequence shown here is derived from an EMBL/GenBank/DDBJ whole genome shotgun (WGS) entry which is preliminary data.</text>
</comment>
<dbReference type="Pfam" id="PF03450">
    <property type="entry name" value="CO_deh_flav_C"/>
    <property type="match status" value="1"/>
</dbReference>
<organism evidence="5 6">
    <name type="scientific">Paenibacillus solisilvae</name>
    <dbReference type="NCBI Taxonomy" id="2486751"/>
    <lineage>
        <taxon>Bacteria</taxon>
        <taxon>Bacillati</taxon>
        <taxon>Bacillota</taxon>
        <taxon>Bacilli</taxon>
        <taxon>Bacillales</taxon>
        <taxon>Paenibacillaceae</taxon>
        <taxon>Paenibacillus</taxon>
    </lineage>
</organism>
<dbReference type="InterPro" id="IPR051312">
    <property type="entry name" value="Diverse_Substr_Oxidored"/>
</dbReference>
<dbReference type="PROSITE" id="PS51387">
    <property type="entry name" value="FAD_PCMH"/>
    <property type="match status" value="1"/>
</dbReference>
<dbReference type="InterPro" id="IPR016166">
    <property type="entry name" value="FAD-bd_PCMH"/>
</dbReference>
<keyword evidence="3" id="KW-0560">Oxidoreductase</keyword>
<feature type="domain" description="FAD-binding PCMH-type" evidence="4">
    <location>
        <begin position="1"/>
        <end position="182"/>
    </location>
</feature>
<dbReference type="InterPro" id="IPR005107">
    <property type="entry name" value="CO_DH_flav_C"/>
</dbReference>
<dbReference type="InterPro" id="IPR036683">
    <property type="entry name" value="CO_DH_flav_C_dom_sf"/>
</dbReference>
<dbReference type="RefSeq" id="WP_379186954.1">
    <property type="nucleotide sequence ID" value="NZ_JBHSOW010000016.1"/>
</dbReference>
<dbReference type="Proteomes" id="UP001596047">
    <property type="component" value="Unassembled WGS sequence"/>
</dbReference>